<sequence length="121" mass="14318">MALFSELPVYKLGYDLLIAIYQRTSKFTREYKYTMGERLKNETLELLLSIYKANKSEKDHRLHYIDTARQRIEIVRLLLRICKDLKVIGMKGFVALNVQVEELSRQLTAWHKFTARAHANE</sequence>
<dbReference type="RefSeq" id="WP_210512191.1">
    <property type="nucleotide sequence ID" value="NZ_JAFIDN010000007.1"/>
</dbReference>
<protein>
    <submittedName>
        <fullName evidence="2">Four helix bundle protein</fullName>
    </submittedName>
</protein>
<proteinExistence type="predicted"/>
<accession>A0A8J7S9Q0</accession>
<dbReference type="Pfam" id="PF22296">
    <property type="entry name" value="bAvd"/>
    <property type="match status" value="1"/>
</dbReference>
<dbReference type="Gene3D" id="1.20.1440.60">
    <property type="entry name" value="23S rRNA-intervening sequence"/>
    <property type="match status" value="1"/>
</dbReference>
<evidence type="ECO:0000259" key="1">
    <source>
        <dbReference type="Pfam" id="PF22296"/>
    </source>
</evidence>
<dbReference type="InterPro" id="IPR036583">
    <property type="entry name" value="23S_rRNA_IVS_sf"/>
</dbReference>
<dbReference type="CDD" id="cd16376">
    <property type="entry name" value="Avd_like"/>
    <property type="match status" value="1"/>
</dbReference>
<dbReference type="SUPFAM" id="SSF158446">
    <property type="entry name" value="IVS-encoded protein-like"/>
    <property type="match status" value="1"/>
</dbReference>
<dbReference type="EMBL" id="JAFIDN010000007">
    <property type="protein sequence ID" value="MBP3192983.1"/>
    <property type="molecule type" value="Genomic_DNA"/>
</dbReference>
<organism evidence="2 3">
    <name type="scientific">Natronogracilivirga saccharolytica</name>
    <dbReference type="NCBI Taxonomy" id="2812953"/>
    <lineage>
        <taxon>Bacteria</taxon>
        <taxon>Pseudomonadati</taxon>
        <taxon>Balneolota</taxon>
        <taxon>Balneolia</taxon>
        <taxon>Balneolales</taxon>
        <taxon>Cyclonatronaceae</taxon>
        <taxon>Natronogracilivirga</taxon>
    </lineage>
</organism>
<feature type="domain" description="bAvd-like" evidence="1">
    <location>
        <begin position="14"/>
        <end position="113"/>
    </location>
</feature>
<comment type="caution">
    <text evidence="2">The sequence shown here is derived from an EMBL/GenBank/DDBJ whole genome shotgun (WGS) entry which is preliminary data.</text>
</comment>
<gene>
    <name evidence="2" type="ORF">NATSA_09945</name>
</gene>
<evidence type="ECO:0000313" key="3">
    <source>
        <dbReference type="Proteomes" id="UP000673975"/>
    </source>
</evidence>
<reference evidence="2" key="1">
    <citation type="submission" date="2021-02" db="EMBL/GenBank/DDBJ databases">
        <title>Natronogracilivirga saccharolytica gen. nov. sp. nov. a new anaerobic, haloalkiliphilic carbohydrate-fermenting bacterium from soda lake and proposing of Cyclonatronumiaceae fam. nov. in the phylum Balneolaeota.</title>
        <authorList>
            <person name="Zhilina T.N."/>
            <person name="Sorokin D.Y."/>
            <person name="Zavarzina D.G."/>
            <person name="Toshchakov S.V."/>
            <person name="Kublanov I.V."/>
        </authorList>
    </citation>
    <scope>NUCLEOTIDE SEQUENCE</scope>
    <source>
        <strain evidence="2">Z-1702</strain>
    </source>
</reference>
<dbReference type="InterPro" id="IPR055360">
    <property type="entry name" value="bAvd"/>
</dbReference>
<dbReference type="AlphaFoldDB" id="A0A8J7S9Q0"/>
<name>A0A8J7S9Q0_9BACT</name>
<keyword evidence="3" id="KW-1185">Reference proteome</keyword>
<evidence type="ECO:0000313" key="2">
    <source>
        <dbReference type="EMBL" id="MBP3192983.1"/>
    </source>
</evidence>
<dbReference type="Proteomes" id="UP000673975">
    <property type="component" value="Unassembled WGS sequence"/>
</dbReference>